<sequence length="73" mass="8045">MKSLWKQHVAMHFYGIPSQHPDTAVGPLPVAMAIRAWPSQPNDDGGVCACAKQLETLRSTIADTYRIPARQTL</sequence>
<protein>
    <submittedName>
        <fullName evidence="1">Uncharacterized protein</fullName>
    </submittedName>
</protein>
<evidence type="ECO:0000313" key="2">
    <source>
        <dbReference type="Proteomes" id="UP000290572"/>
    </source>
</evidence>
<gene>
    <name evidence="1" type="ORF">ROHU_014479</name>
</gene>
<keyword evidence="2" id="KW-1185">Reference proteome</keyword>
<evidence type="ECO:0000313" key="1">
    <source>
        <dbReference type="EMBL" id="RXN35240.1"/>
    </source>
</evidence>
<proteinExistence type="predicted"/>
<dbReference type="Proteomes" id="UP000290572">
    <property type="component" value="Unassembled WGS sequence"/>
</dbReference>
<accession>A0A498NSZ5</accession>
<reference evidence="1 2" key="1">
    <citation type="submission" date="2018-03" db="EMBL/GenBank/DDBJ databases">
        <title>Draft genome sequence of Rohu Carp (Labeo rohita).</title>
        <authorList>
            <person name="Das P."/>
            <person name="Kushwaha B."/>
            <person name="Joshi C.G."/>
            <person name="Kumar D."/>
            <person name="Nagpure N.S."/>
            <person name="Sahoo L."/>
            <person name="Das S.P."/>
            <person name="Bit A."/>
            <person name="Patnaik S."/>
            <person name="Meher P.K."/>
            <person name="Jayasankar P."/>
            <person name="Koringa P.G."/>
            <person name="Patel N.V."/>
            <person name="Hinsu A.T."/>
            <person name="Kumar R."/>
            <person name="Pandey M."/>
            <person name="Agarwal S."/>
            <person name="Srivastava S."/>
            <person name="Singh M."/>
            <person name="Iquebal M.A."/>
            <person name="Jaiswal S."/>
            <person name="Angadi U.B."/>
            <person name="Kumar N."/>
            <person name="Raza M."/>
            <person name="Shah T.M."/>
            <person name="Rai A."/>
            <person name="Jena J.K."/>
        </authorList>
    </citation>
    <scope>NUCLEOTIDE SEQUENCE [LARGE SCALE GENOMIC DNA]</scope>
    <source>
        <strain evidence="1">DASCIFA01</strain>
        <tissue evidence="1">Testis</tissue>
    </source>
</reference>
<dbReference type="AlphaFoldDB" id="A0A498NSZ5"/>
<comment type="caution">
    <text evidence="1">The sequence shown here is derived from an EMBL/GenBank/DDBJ whole genome shotgun (WGS) entry which is preliminary data.</text>
</comment>
<name>A0A498NSZ5_LABRO</name>
<organism evidence="1 2">
    <name type="scientific">Labeo rohita</name>
    <name type="common">Indian major carp</name>
    <name type="synonym">Cyprinus rohita</name>
    <dbReference type="NCBI Taxonomy" id="84645"/>
    <lineage>
        <taxon>Eukaryota</taxon>
        <taxon>Metazoa</taxon>
        <taxon>Chordata</taxon>
        <taxon>Craniata</taxon>
        <taxon>Vertebrata</taxon>
        <taxon>Euteleostomi</taxon>
        <taxon>Actinopterygii</taxon>
        <taxon>Neopterygii</taxon>
        <taxon>Teleostei</taxon>
        <taxon>Ostariophysi</taxon>
        <taxon>Cypriniformes</taxon>
        <taxon>Cyprinidae</taxon>
        <taxon>Labeoninae</taxon>
        <taxon>Labeonini</taxon>
        <taxon>Labeo</taxon>
    </lineage>
</organism>
<dbReference type="EMBL" id="QBIY01011129">
    <property type="protein sequence ID" value="RXN35240.1"/>
    <property type="molecule type" value="Genomic_DNA"/>
</dbReference>